<protein>
    <submittedName>
        <fullName evidence="6">Carbohydrate kinase family protein</fullName>
    </submittedName>
</protein>
<dbReference type="SUPFAM" id="SSF53613">
    <property type="entry name" value="Ribokinase-like"/>
    <property type="match status" value="1"/>
</dbReference>
<accession>A0AB39UP57</accession>
<dbReference type="Gene3D" id="3.40.1190.20">
    <property type="match status" value="1"/>
</dbReference>
<keyword evidence="2 6" id="KW-0418">Kinase</keyword>
<dbReference type="InterPro" id="IPR029056">
    <property type="entry name" value="Ribokinase-like"/>
</dbReference>
<dbReference type="EMBL" id="CP129682">
    <property type="protein sequence ID" value="XDS47778.1"/>
    <property type="molecule type" value="Genomic_DNA"/>
</dbReference>
<dbReference type="GO" id="GO:0005829">
    <property type="term" value="C:cytosol"/>
    <property type="evidence" value="ECO:0007669"/>
    <property type="project" value="TreeGrafter"/>
</dbReference>
<dbReference type="Pfam" id="PF00294">
    <property type="entry name" value="PfkB"/>
    <property type="match status" value="1"/>
</dbReference>
<keyword evidence="1" id="KW-0808">Transferase</keyword>
<evidence type="ECO:0000259" key="3">
    <source>
        <dbReference type="Pfam" id="PF00294"/>
    </source>
</evidence>
<evidence type="ECO:0000313" key="6">
    <source>
        <dbReference type="EMBL" id="XDS50856.1"/>
    </source>
</evidence>
<organism evidence="6">
    <name type="scientific">Bifidobacterium fermentum</name>
    <dbReference type="NCBI Taxonomy" id="3059035"/>
    <lineage>
        <taxon>Bacteria</taxon>
        <taxon>Bacillati</taxon>
        <taxon>Actinomycetota</taxon>
        <taxon>Actinomycetes</taxon>
        <taxon>Bifidobacteriales</taxon>
        <taxon>Bifidobacteriaceae</taxon>
        <taxon>Bifidobacterium</taxon>
    </lineage>
</organism>
<dbReference type="PANTHER" id="PTHR10584">
    <property type="entry name" value="SUGAR KINASE"/>
    <property type="match status" value="1"/>
</dbReference>
<evidence type="ECO:0000313" key="4">
    <source>
        <dbReference type="EMBL" id="XDS47511.1"/>
    </source>
</evidence>
<dbReference type="InterPro" id="IPR002139">
    <property type="entry name" value="Ribo/fructo_kinase"/>
</dbReference>
<evidence type="ECO:0000256" key="2">
    <source>
        <dbReference type="ARBA" id="ARBA00022777"/>
    </source>
</evidence>
<proteinExistence type="predicted"/>
<dbReference type="RefSeq" id="WP_369341818.1">
    <property type="nucleotide sequence ID" value="NZ_CP129675.1"/>
</dbReference>
<dbReference type="CDD" id="cd01166">
    <property type="entry name" value="KdgK"/>
    <property type="match status" value="1"/>
</dbReference>
<evidence type="ECO:0000313" key="5">
    <source>
        <dbReference type="EMBL" id="XDS47778.1"/>
    </source>
</evidence>
<dbReference type="InterPro" id="IPR011611">
    <property type="entry name" value="PfkB_dom"/>
</dbReference>
<feature type="domain" description="Carbohydrate kinase PfkB" evidence="3">
    <location>
        <begin position="14"/>
        <end position="304"/>
    </location>
</feature>
<dbReference type="GO" id="GO:0006796">
    <property type="term" value="P:phosphate-containing compound metabolic process"/>
    <property type="evidence" value="ECO:0007669"/>
    <property type="project" value="UniProtKB-ARBA"/>
</dbReference>
<dbReference type="AlphaFoldDB" id="A0AB39UP57"/>
<reference evidence="6" key="1">
    <citation type="submission" date="2023-07" db="EMBL/GenBank/DDBJ databases">
        <title>Bifidobacterium aquikefiriaerophilum sp. nov. and Bifidobacterium eccum sp. nov., isolated from water kefir.</title>
        <authorList>
            <person name="Breselge S."/>
            <person name="Bellassi P."/>
            <person name="Barcenilla C."/>
            <person name="Alvarez-Ordonez A."/>
            <person name="Morelli L."/>
            <person name="Cotter P.D."/>
        </authorList>
    </citation>
    <scope>NUCLEOTIDE SEQUENCE</scope>
    <source>
        <strain evidence="6">WK012_4_13</strain>
        <strain evidence="5">WK013_4_14</strain>
        <strain evidence="4">WK048_4_13</strain>
    </source>
</reference>
<sequence>MREKSSDLHVQAATIGIHIVDILGRPVSAIPSGQGMTLLDEIAMSAAGTAAATAYGLARLGVATATFGVIGNDDLGSWLRNRLQEEGVDVHGLHSASGVPTSATILPIRPDGSRPALHCIGANRLLDEHVIDFDVIKKARHVHIGGSFLLERLDGTPTARILKYAKEHGATTSVDVIGVPDADFERVLGQVYPWIDYFLPNEEDALMLSHSSSLHDAIRWFHGRGVRSTVITLGERGASVSEQGREEAVVPAYAVDVVDTSGCGDAFSAGFISGIIRGKSPVDAALIGTAAGSATAQGLGSSAGVKNEKELEEFMANTPYLGELRA</sequence>
<dbReference type="PRINTS" id="PR00990">
    <property type="entry name" value="RIBOKINASE"/>
</dbReference>
<evidence type="ECO:0000256" key="1">
    <source>
        <dbReference type="ARBA" id="ARBA00022679"/>
    </source>
</evidence>
<dbReference type="EMBL" id="CP129675">
    <property type="protein sequence ID" value="XDS47511.1"/>
    <property type="molecule type" value="Genomic_DNA"/>
</dbReference>
<dbReference type="PANTHER" id="PTHR10584:SF166">
    <property type="entry name" value="RIBOKINASE"/>
    <property type="match status" value="1"/>
</dbReference>
<dbReference type="KEGG" id="bfk:QN062_01220"/>
<dbReference type="EMBL" id="CP129683">
    <property type="protein sequence ID" value="XDS50856.1"/>
    <property type="molecule type" value="Genomic_DNA"/>
</dbReference>
<gene>
    <name evidence="6" type="ORF">QN062_01220</name>
    <name evidence="5" type="ORF">QN216_05225</name>
    <name evidence="4" type="ORF">QN217_05220</name>
</gene>
<name>A0AB39UP57_9BIFI</name>
<dbReference type="GO" id="GO:0016301">
    <property type="term" value="F:kinase activity"/>
    <property type="evidence" value="ECO:0007669"/>
    <property type="project" value="UniProtKB-KW"/>
</dbReference>